<dbReference type="PANTHER" id="PTHR48125">
    <property type="entry name" value="LP07818P1"/>
    <property type="match status" value="1"/>
</dbReference>
<name>A0ABR1Y482_9PEZI</name>
<dbReference type="Proteomes" id="UP001456524">
    <property type="component" value="Unassembled WGS sequence"/>
</dbReference>
<feature type="compositionally biased region" description="Polar residues" evidence="3">
    <location>
        <begin position="435"/>
        <end position="453"/>
    </location>
</feature>
<feature type="compositionally biased region" description="Low complexity" evidence="3">
    <location>
        <begin position="156"/>
        <end position="172"/>
    </location>
</feature>
<sequence length="714" mass="76286">MPRTRGQRPISTPAATPSNNRLSTISTRSQSGIQRFGRIGKAVPEESPSKKRKATVHSDGDEDEEEGESTIVEAVEDVDETPRLKRSRKRLLLNRPLPRPPSEDDTPTRGTSGLLSALDLSQTPPMMQPRFSPSKETMRTADTIKTVETPNSPTDTPATSPCCSEPPSSRPSMQDRKSDELPQGLLDLIDLHSSFLGALSFYYAHNGISAPVDIRMLIPAITTKWGKRKVTVEDLRRSLGVMQSSAFTAHPHPALKARTFLLSDYGHGKICLEQQESRKARSRRSSTVIPQVLDENALNALFSIELSQRWDEYRRKITPNSKSPQSVSYFISQMPLTEITTCPSLAKMGPFLAKGQQRLEDFKAGALKRQASMMNFSRPLGAQTPAPAETDPTPESSESPSETEEVEEKDILKTPRPATSSAVPETPAAPTTATKNSRSIFRSKSISNLSAKATSVTKKSTLMTKKSLSSLSSMAKSSDTTSFPPPVPSLPKTKTLPSTQPADPQTPAPNRSHHSRGASLLDRIRAKQTAAANAPPGPTPEERARIAALHRAEDVLATLSLMASTASVVTGSYYSAAALAVTAALPSPSPSTPASPSVSTSTRDSAALSAASTRASTAASSTGSGAPLLGNGSSPQRVSFPLPRLVRDVQASSRSPVGADEVKRCVQVLADEVAKGYVALVKLGATEVVVVDLAKRVGSAEVRRRVGVALGGKI</sequence>
<feature type="compositionally biased region" description="Low complexity" evidence="3">
    <location>
        <begin position="417"/>
        <end position="434"/>
    </location>
</feature>
<evidence type="ECO:0000256" key="3">
    <source>
        <dbReference type="SAM" id="MobiDB-lite"/>
    </source>
</evidence>
<feature type="domain" description="DNA replication factor Cdt1 C-terminal" evidence="4">
    <location>
        <begin position="633"/>
        <end position="683"/>
    </location>
</feature>
<dbReference type="Gene3D" id="1.10.10.1420">
    <property type="entry name" value="DNA replication factor Cdt1, C-terminal WH domain"/>
    <property type="match status" value="1"/>
</dbReference>
<keyword evidence="2" id="KW-0131">Cell cycle</keyword>
<protein>
    <recommendedName>
        <fullName evidence="4">DNA replication factor Cdt1 C-terminal domain-containing protein</fullName>
    </recommendedName>
</protein>
<dbReference type="PANTHER" id="PTHR48125:SF12">
    <property type="entry name" value="AT HOOK TRANSCRIPTION FACTOR FAMILY-RELATED"/>
    <property type="match status" value="1"/>
</dbReference>
<feature type="compositionally biased region" description="Polar residues" evidence="3">
    <location>
        <begin position="108"/>
        <end position="125"/>
    </location>
</feature>
<feature type="compositionally biased region" description="Polar residues" evidence="3">
    <location>
        <begin position="9"/>
        <end position="33"/>
    </location>
</feature>
<feature type="compositionally biased region" description="Low complexity" evidence="3">
    <location>
        <begin position="454"/>
        <end position="482"/>
    </location>
</feature>
<proteinExistence type="inferred from homology"/>
<comment type="caution">
    <text evidence="5">The sequence shown here is derived from an EMBL/GenBank/DDBJ whole genome shotgun (WGS) entry which is preliminary data.</text>
</comment>
<gene>
    <name evidence="5" type="ORF">IWX90DRAFT_425679</name>
</gene>
<dbReference type="Pfam" id="PF16679">
    <property type="entry name" value="CDT1_C"/>
    <property type="match status" value="2"/>
</dbReference>
<evidence type="ECO:0000256" key="2">
    <source>
        <dbReference type="ARBA" id="ARBA00023306"/>
    </source>
</evidence>
<evidence type="ECO:0000313" key="5">
    <source>
        <dbReference type="EMBL" id="KAK8175965.1"/>
    </source>
</evidence>
<feature type="compositionally biased region" description="Low complexity" evidence="3">
    <location>
        <begin position="384"/>
        <end position="400"/>
    </location>
</feature>
<comment type="similarity">
    <text evidence="1">Belongs to the Cdt1 family.</text>
</comment>
<organism evidence="5 6">
    <name type="scientific">Phyllosticta citrichinensis</name>
    <dbReference type="NCBI Taxonomy" id="1130410"/>
    <lineage>
        <taxon>Eukaryota</taxon>
        <taxon>Fungi</taxon>
        <taxon>Dikarya</taxon>
        <taxon>Ascomycota</taxon>
        <taxon>Pezizomycotina</taxon>
        <taxon>Dothideomycetes</taxon>
        <taxon>Dothideomycetes incertae sedis</taxon>
        <taxon>Botryosphaeriales</taxon>
        <taxon>Phyllostictaceae</taxon>
        <taxon>Phyllosticta</taxon>
    </lineage>
</organism>
<feature type="region of interest" description="Disordered" evidence="3">
    <location>
        <begin position="1"/>
        <end position="179"/>
    </location>
</feature>
<accession>A0ABR1Y482</accession>
<evidence type="ECO:0000259" key="4">
    <source>
        <dbReference type="Pfam" id="PF16679"/>
    </source>
</evidence>
<dbReference type="InterPro" id="IPR038090">
    <property type="entry name" value="Cdt1_C_WH_dom_sf"/>
</dbReference>
<feature type="region of interest" description="Disordered" evidence="3">
    <location>
        <begin position="585"/>
        <end position="634"/>
    </location>
</feature>
<feature type="domain" description="DNA replication factor Cdt1 C-terminal" evidence="4">
    <location>
        <begin position="519"/>
        <end position="567"/>
    </location>
</feature>
<feature type="region of interest" description="Disordered" evidence="3">
    <location>
        <begin position="378"/>
        <end position="541"/>
    </location>
</feature>
<evidence type="ECO:0000313" key="6">
    <source>
        <dbReference type="Proteomes" id="UP001456524"/>
    </source>
</evidence>
<feature type="compositionally biased region" description="Polar residues" evidence="3">
    <location>
        <begin position="146"/>
        <end position="155"/>
    </location>
</feature>
<evidence type="ECO:0000256" key="1">
    <source>
        <dbReference type="ARBA" id="ARBA00008356"/>
    </source>
</evidence>
<dbReference type="InterPro" id="IPR032054">
    <property type="entry name" value="Cdt1_C"/>
</dbReference>
<feature type="compositionally biased region" description="Low complexity" evidence="3">
    <location>
        <begin position="594"/>
        <end position="626"/>
    </location>
</feature>
<feature type="compositionally biased region" description="Acidic residues" evidence="3">
    <location>
        <begin position="60"/>
        <end position="79"/>
    </location>
</feature>
<dbReference type="EMBL" id="JBBWUH010000002">
    <property type="protein sequence ID" value="KAK8175965.1"/>
    <property type="molecule type" value="Genomic_DNA"/>
</dbReference>
<reference evidence="5 6" key="1">
    <citation type="journal article" date="2022" name="G3 (Bethesda)">
        <title>Enemy or ally: a genomic approach to elucidate the lifestyle of Phyllosticta citrichinaensis.</title>
        <authorList>
            <person name="Buijs V.A."/>
            <person name="Groenewald J.Z."/>
            <person name="Haridas S."/>
            <person name="LaButti K.M."/>
            <person name="Lipzen A."/>
            <person name="Martin F.M."/>
            <person name="Barry K."/>
            <person name="Grigoriev I.V."/>
            <person name="Crous P.W."/>
            <person name="Seidl M.F."/>
        </authorList>
    </citation>
    <scope>NUCLEOTIDE SEQUENCE [LARGE SCALE GENOMIC DNA]</scope>
    <source>
        <strain evidence="5 6">CBS 129764</strain>
    </source>
</reference>
<keyword evidence="6" id="KW-1185">Reference proteome</keyword>
<dbReference type="Pfam" id="PF26121">
    <property type="entry name" value="HTH_CDT1"/>
    <property type="match status" value="1"/>
</dbReference>